<keyword evidence="9" id="KW-0732">Signal</keyword>
<dbReference type="GO" id="GO:0005524">
    <property type="term" value="F:ATP binding"/>
    <property type="evidence" value="ECO:0007669"/>
    <property type="project" value="UniProtKB-KW"/>
</dbReference>
<evidence type="ECO:0000256" key="20">
    <source>
        <dbReference type="SAM" id="Phobius"/>
    </source>
</evidence>
<dbReference type="GO" id="GO:0043204">
    <property type="term" value="C:perikaryon"/>
    <property type="evidence" value="ECO:0007669"/>
    <property type="project" value="UniProtKB-SubCell"/>
</dbReference>
<comment type="subcellular location">
    <subcellularLocation>
        <location evidence="2">Cell membrane</location>
        <topology evidence="2">Single-pass type I membrane protein</topology>
    </subcellularLocation>
    <subcellularLocation>
        <location evidence="4">Cell projection</location>
        <location evidence="4">Axon</location>
    </subcellularLocation>
    <subcellularLocation>
        <location evidence="1">Endomembrane system</location>
        <topology evidence="1">Peripheral membrane protein</topology>
    </subcellularLocation>
    <subcellularLocation>
        <location evidence="3">Perikaryon</location>
    </subcellularLocation>
    <subcellularLocation>
        <location evidence="5">Secreted</location>
    </subcellularLocation>
</comment>
<dbReference type="InterPro" id="IPR000421">
    <property type="entry name" value="FA58C"/>
</dbReference>
<dbReference type="Proteomes" id="UP000887572">
    <property type="component" value="Unplaced"/>
</dbReference>
<reference evidence="23" key="1">
    <citation type="submission" date="2022-11" db="UniProtKB">
        <authorList>
            <consortium name="WormBaseParasite"/>
        </authorList>
    </citation>
    <scope>IDENTIFICATION</scope>
</reference>
<name>A0A914H1S4_GLORO</name>
<evidence type="ECO:0000256" key="12">
    <source>
        <dbReference type="ARBA" id="ARBA00022889"/>
    </source>
</evidence>
<evidence type="ECO:0000256" key="16">
    <source>
        <dbReference type="ARBA" id="ARBA00023170"/>
    </source>
</evidence>
<dbReference type="PROSITE" id="PS01286">
    <property type="entry name" value="FA58C_2"/>
    <property type="match status" value="1"/>
</dbReference>
<evidence type="ECO:0000256" key="19">
    <source>
        <dbReference type="SAM" id="MobiDB-lite"/>
    </source>
</evidence>
<protein>
    <submittedName>
        <fullName evidence="23">F5/8 type C domain-containing protein</fullName>
    </submittedName>
</protein>
<keyword evidence="15" id="KW-1015">Disulfide bond</keyword>
<dbReference type="PANTHER" id="PTHR46806:SF5">
    <property type="entry name" value="F5_8 TYPE C DOMAIN-CONTAINING PROTEIN"/>
    <property type="match status" value="1"/>
</dbReference>
<dbReference type="FunFam" id="2.60.120.260:FF:000007">
    <property type="entry name" value="Discoidin domain receptor tyrosine kinase 1"/>
    <property type="match status" value="1"/>
</dbReference>
<feature type="region of interest" description="Disordered" evidence="19">
    <location>
        <begin position="637"/>
        <end position="659"/>
    </location>
</feature>
<keyword evidence="8 20" id="KW-0812">Transmembrane</keyword>
<feature type="compositionally biased region" description="Pro residues" evidence="19">
    <location>
        <begin position="642"/>
        <end position="659"/>
    </location>
</feature>
<proteinExistence type="inferred from homology"/>
<dbReference type="GO" id="GO:0005886">
    <property type="term" value="C:plasma membrane"/>
    <property type="evidence" value="ECO:0007669"/>
    <property type="project" value="UniProtKB-SubCell"/>
</dbReference>
<feature type="transmembrane region" description="Helical" evidence="20">
    <location>
        <begin position="435"/>
        <end position="459"/>
    </location>
</feature>
<evidence type="ECO:0000259" key="21">
    <source>
        <dbReference type="PROSITE" id="PS50022"/>
    </source>
</evidence>
<sequence>MATPANVGRRQRTQMSTRKCDSFSGKGHSSAFLAALLLNLLAFDCGKSAAGLDVEHCGRALGMESGRVGDEQLSVSSSFDPLSTGPINARLNSETGSGAWCPQNQINATSHEWIQVELQEEHVITGVRTQGRWDKGRGMEYPQGYMIEYWRESLNRWARYRDAHGNEIIRGNSDTQNAVLRLLDGAIIAKFVRLIPVSESVRTVCLRFELFGCEYKESLLAYAAPSGSFADALDLRDSSYDGTTMEAKNGSGDLANSLLRGGIGRLFDGTVGEDNFEERSEGWVGWRPEELLAPFVSIQLLFSRAQNFSALLLHTSNFRRGGAHLFRLARVHFAPLGDDFSARVVQFDVPADLRVETARWLRIPIPHRIAIKVRLELHFDVGAKLLLISEIQSESEPASKRVDEHNSILPAKSDTFTVEHAEEDEQKRWLERSCLLIAIICSVVLLSCALLCFCFFLLFRFRRPCKLKQHSPRSPTTLSSTSCSSDQSNSALLQLLLKSARRTMETARIPHKKIPPNHCFRPKTKMAREREEGKELMDIAKLVIEHNGGNRALISRSVEEESDEYADPEEPTKNGSEKRSFVACRPANIHFASGEAAMMRRALLRNLPSSEYSISSFAGNESIHSVVDSSRYRCTPTMPQFSPFPPPLPTMPPPPRRRQ</sequence>
<dbReference type="GO" id="GO:0007155">
    <property type="term" value="P:cell adhesion"/>
    <property type="evidence" value="ECO:0007669"/>
    <property type="project" value="UniProtKB-KW"/>
</dbReference>
<dbReference type="Pfam" id="PF00754">
    <property type="entry name" value="F5_F8_type_C"/>
    <property type="match status" value="1"/>
</dbReference>
<evidence type="ECO:0000256" key="3">
    <source>
        <dbReference type="ARBA" id="ARBA00004484"/>
    </source>
</evidence>
<dbReference type="SMART" id="SM00231">
    <property type="entry name" value="FA58C"/>
    <property type="match status" value="1"/>
</dbReference>
<keyword evidence="7" id="KW-0964">Secreted</keyword>
<feature type="region of interest" description="Disordered" evidence="19">
    <location>
        <begin position="556"/>
        <end position="579"/>
    </location>
</feature>
<comment type="similarity">
    <text evidence="18">Belongs to the protein kinase superfamily. Tyr protein kinase family. Insulin receptor subfamily.</text>
</comment>
<dbReference type="GO" id="GO:0030424">
    <property type="term" value="C:axon"/>
    <property type="evidence" value="ECO:0007669"/>
    <property type="project" value="UniProtKB-SubCell"/>
</dbReference>
<keyword evidence="12" id="KW-0130">Cell adhesion</keyword>
<organism evidence="22 23">
    <name type="scientific">Globodera rostochiensis</name>
    <name type="common">Golden nematode worm</name>
    <name type="synonym">Heterodera rostochiensis</name>
    <dbReference type="NCBI Taxonomy" id="31243"/>
    <lineage>
        <taxon>Eukaryota</taxon>
        <taxon>Metazoa</taxon>
        <taxon>Ecdysozoa</taxon>
        <taxon>Nematoda</taxon>
        <taxon>Chromadorea</taxon>
        <taxon>Rhabditida</taxon>
        <taxon>Tylenchina</taxon>
        <taxon>Tylenchomorpha</taxon>
        <taxon>Tylenchoidea</taxon>
        <taxon>Heteroderidae</taxon>
        <taxon>Heteroderinae</taxon>
        <taxon>Globodera</taxon>
    </lineage>
</organism>
<dbReference type="InterPro" id="IPR008979">
    <property type="entry name" value="Galactose-bd-like_sf"/>
</dbReference>
<feature type="compositionally biased region" description="Acidic residues" evidence="19">
    <location>
        <begin position="560"/>
        <end position="569"/>
    </location>
</feature>
<dbReference type="GO" id="GO:0008045">
    <property type="term" value="P:motor neuron axon guidance"/>
    <property type="evidence" value="ECO:0007669"/>
    <property type="project" value="UniProtKB-ARBA"/>
</dbReference>
<keyword evidence="10" id="KW-0547">Nucleotide-binding</keyword>
<keyword evidence="11" id="KW-0067">ATP-binding</keyword>
<dbReference type="GO" id="GO:0038023">
    <property type="term" value="F:signaling receptor activity"/>
    <property type="evidence" value="ECO:0007669"/>
    <property type="project" value="TreeGrafter"/>
</dbReference>
<evidence type="ECO:0000256" key="13">
    <source>
        <dbReference type="ARBA" id="ARBA00022989"/>
    </source>
</evidence>
<evidence type="ECO:0000256" key="8">
    <source>
        <dbReference type="ARBA" id="ARBA00022692"/>
    </source>
</evidence>
<dbReference type="AlphaFoldDB" id="A0A914H1S4"/>
<dbReference type="Pfam" id="PF21114">
    <property type="entry name" value="DDR1-2_DS-like"/>
    <property type="match status" value="1"/>
</dbReference>
<dbReference type="GO" id="GO:0048680">
    <property type="term" value="P:positive regulation of axon regeneration"/>
    <property type="evidence" value="ECO:0007669"/>
    <property type="project" value="UniProtKB-ARBA"/>
</dbReference>
<evidence type="ECO:0000256" key="14">
    <source>
        <dbReference type="ARBA" id="ARBA00023136"/>
    </source>
</evidence>
<evidence type="ECO:0000256" key="1">
    <source>
        <dbReference type="ARBA" id="ARBA00004184"/>
    </source>
</evidence>
<dbReference type="CDD" id="cd00057">
    <property type="entry name" value="FA58C"/>
    <property type="match status" value="1"/>
</dbReference>
<keyword evidence="13 20" id="KW-1133">Transmembrane helix</keyword>
<evidence type="ECO:0000256" key="10">
    <source>
        <dbReference type="ARBA" id="ARBA00022741"/>
    </source>
</evidence>
<dbReference type="InterPro" id="IPR050633">
    <property type="entry name" value="Neuropilin_MCO_CoagFactor"/>
</dbReference>
<dbReference type="SUPFAM" id="SSF49785">
    <property type="entry name" value="Galactose-binding domain-like"/>
    <property type="match status" value="1"/>
</dbReference>
<evidence type="ECO:0000313" key="22">
    <source>
        <dbReference type="Proteomes" id="UP000887572"/>
    </source>
</evidence>
<feature type="domain" description="F5/8 type C" evidence="21">
    <location>
        <begin position="57"/>
        <end position="213"/>
    </location>
</feature>
<evidence type="ECO:0000256" key="18">
    <source>
        <dbReference type="ARBA" id="ARBA00061639"/>
    </source>
</evidence>
<dbReference type="PANTHER" id="PTHR46806">
    <property type="entry name" value="F5/8 TYPE C DOMAIN-CONTAINING PROTEIN"/>
    <property type="match status" value="1"/>
</dbReference>
<dbReference type="PROSITE" id="PS50022">
    <property type="entry name" value="FA58C_3"/>
    <property type="match status" value="1"/>
</dbReference>
<dbReference type="Gene3D" id="2.60.120.1190">
    <property type="match status" value="1"/>
</dbReference>
<feature type="region of interest" description="Disordered" evidence="19">
    <location>
        <begin position="1"/>
        <end position="21"/>
    </location>
</feature>
<evidence type="ECO:0000256" key="11">
    <source>
        <dbReference type="ARBA" id="ARBA00022840"/>
    </source>
</evidence>
<keyword evidence="14 20" id="KW-0472">Membrane</keyword>
<evidence type="ECO:0000256" key="17">
    <source>
        <dbReference type="ARBA" id="ARBA00023180"/>
    </source>
</evidence>
<accession>A0A914H1S4</accession>
<keyword evidence="6" id="KW-1003">Cell membrane</keyword>
<evidence type="ECO:0000256" key="6">
    <source>
        <dbReference type="ARBA" id="ARBA00022475"/>
    </source>
</evidence>
<keyword evidence="16" id="KW-0675">Receptor</keyword>
<evidence type="ECO:0000256" key="5">
    <source>
        <dbReference type="ARBA" id="ARBA00004613"/>
    </source>
</evidence>
<keyword evidence="22" id="KW-1185">Reference proteome</keyword>
<dbReference type="GO" id="GO:0005576">
    <property type="term" value="C:extracellular region"/>
    <property type="evidence" value="ECO:0007669"/>
    <property type="project" value="UniProtKB-SubCell"/>
</dbReference>
<evidence type="ECO:0000256" key="9">
    <source>
        <dbReference type="ARBA" id="ARBA00022729"/>
    </source>
</evidence>
<dbReference type="PROSITE" id="PS01285">
    <property type="entry name" value="FA58C_1"/>
    <property type="match status" value="1"/>
</dbReference>
<dbReference type="InterPro" id="IPR048525">
    <property type="entry name" value="DDR1-2_DS-like"/>
</dbReference>
<dbReference type="WBParaSite" id="Gr19_v10_g13351.t1">
    <property type="protein sequence ID" value="Gr19_v10_g13351.t1"/>
    <property type="gene ID" value="Gr19_v10_g13351"/>
</dbReference>
<evidence type="ECO:0000256" key="15">
    <source>
        <dbReference type="ARBA" id="ARBA00023157"/>
    </source>
</evidence>
<evidence type="ECO:0000313" key="23">
    <source>
        <dbReference type="WBParaSite" id="Gr19_v10_g13351.t1"/>
    </source>
</evidence>
<evidence type="ECO:0000256" key="2">
    <source>
        <dbReference type="ARBA" id="ARBA00004251"/>
    </source>
</evidence>
<evidence type="ECO:0000256" key="4">
    <source>
        <dbReference type="ARBA" id="ARBA00004489"/>
    </source>
</evidence>
<dbReference type="Gene3D" id="2.60.120.260">
    <property type="entry name" value="Galactose-binding domain-like"/>
    <property type="match status" value="1"/>
</dbReference>
<dbReference type="GO" id="GO:0012505">
    <property type="term" value="C:endomembrane system"/>
    <property type="evidence" value="ECO:0007669"/>
    <property type="project" value="UniProtKB-SubCell"/>
</dbReference>
<keyword evidence="17" id="KW-0325">Glycoprotein</keyword>
<evidence type="ECO:0000256" key="7">
    <source>
        <dbReference type="ARBA" id="ARBA00022525"/>
    </source>
</evidence>
<feature type="compositionally biased region" description="Basic and acidic residues" evidence="19">
    <location>
        <begin position="570"/>
        <end position="579"/>
    </location>
</feature>